<dbReference type="Proteomes" id="UP000003490">
    <property type="component" value="Unassembled WGS sequence"/>
</dbReference>
<reference evidence="1 2" key="2">
    <citation type="submission" date="2007-08" db="EMBL/GenBank/DDBJ databases">
        <authorList>
            <person name="Fulton L."/>
            <person name="Clifton S."/>
            <person name="Fulton B."/>
            <person name="Xu J."/>
            <person name="Minx P."/>
            <person name="Pepin K.H."/>
            <person name="Johnson M."/>
            <person name="Thiruvilangam P."/>
            <person name="Bhonagiri V."/>
            <person name="Nash W.E."/>
            <person name="Wang C."/>
            <person name="Mardis E.R."/>
            <person name="Wilson R.K."/>
        </authorList>
    </citation>
    <scope>NUCLEOTIDE SEQUENCE [LARGE SCALE GENOMIC DNA]</scope>
    <source>
        <strain evidence="1 2">DSM 753</strain>
    </source>
</reference>
<dbReference type="AlphaFoldDB" id="A7VY19"/>
<name>A7VY19_9FIRM</name>
<accession>A7VY19</accession>
<evidence type="ECO:0000313" key="2">
    <source>
        <dbReference type="Proteomes" id="UP000003490"/>
    </source>
</evidence>
<dbReference type="HOGENOM" id="CLU_1934382_0_0_9"/>
<protein>
    <submittedName>
        <fullName evidence="1">Uncharacterized protein</fullName>
    </submittedName>
</protein>
<comment type="caution">
    <text evidence="1">The sequence shown here is derived from an EMBL/GenBank/DDBJ whole genome shotgun (WGS) entry which is preliminary data.</text>
</comment>
<reference evidence="1 2" key="1">
    <citation type="submission" date="2007-08" db="EMBL/GenBank/DDBJ databases">
        <title>Draft genome sequence of Clostridium leptum (DSM 753).</title>
        <authorList>
            <person name="Sudarsanam P."/>
            <person name="Ley R."/>
            <person name="Guruge J."/>
            <person name="Turnbaugh P.J."/>
            <person name="Mahowald M."/>
            <person name="Liep D."/>
            <person name="Gordon J."/>
        </authorList>
    </citation>
    <scope>NUCLEOTIDE SEQUENCE [LARGE SCALE GENOMIC DNA]</scope>
    <source>
        <strain evidence="1 2">DSM 753</strain>
    </source>
</reference>
<sequence>MKLWQFSACREHRIYGYEQPHLRTRLSLKAKAVSQMLSLPEDGTIPLRDCPISTGKKSTLSAKLSGSLKEPDIFSVQGSATRKDACGELITSSMSSRLTWIYLHWKIQHWEIQHWKILRRKNLRWKIQCN</sequence>
<gene>
    <name evidence="1" type="ORF">CLOLEP_03495</name>
</gene>
<dbReference type="EMBL" id="ABCB02000021">
    <property type="protein sequence ID" value="EDO59447.1"/>
    <property type="molecule type" value="Genomic_DNA"/>
</dbReference>
<organism evidence="1 2">
    <name type="scientific">[Clostridium] leptum DSM 753</name>
    <dbReference type="NCBI Taxonomy" id="428125"/>
    <lineage>
        <taxon>Bacteria</taxon>
        <taxon>Bacillati</taxon>
        <taxon>Bacillota</taxon>
        <taxon>Clostridia</taxon>
        <taxon>Eubacteriales</taxon>
        <taxon>Oscillospiraceae</taxon>
        <taxon>Oscillospiraceae incertae sedis</taxon>
    </lineage>
</organism>
<proteinExistence type="predicted"/>
<evidence type="ECO:0000313" key="1">
    <source>
        <dbReference type="EMBL" id="EDO59447.1"/>
    </source>
</evidence>